<accession>A0AAD8XXB9</accession>
<protein>
    <submittedName>
        <fullName evidence="8">CDK-activating kinase assembly factor MAT1</fullName>
    </submittedName>
</protein>
<keyword evidence="3" id="KW-0862">Zinc</keyword>
<dbReference type="SMART" id="SM00184">
    <property type="entry name" value="RING"/>
    <property type="match status" value="1"/>
</dbReference>
<dbReference type="GO" id="GO:0008270">
    <property type="term" value="F:zinc ion binding"/>
    <property type="evidence" value="ECO:0007669"/>
    <property type="project" value="UniProtKB-KW"/>
</dbReference>
<dbReference type="AlphaFoldDB" id="A0AAD8XXB9"/>
<organism evidence="8 9">
    <name type="scientific">Skeletonema marinoi</name>
    <dbReference type="NCBI Taxonomy" id="267567"/>
    <lineage>
        <taxon>Eukaryota</taxon>
        <taxon>Sar</taxon>
        <taxon>Stramenopiles</taxon>
        <taxon>Ochrophyta</taxon>
        <taxon>Bacillariophyta</taxon>
        <taxon>Coscinodiscophyceae</taxon>
        <taxon>Thalassiosirophycidae</taxon>
        <taxon>Thalassiosirales</taxon>
        <taxon>Skeletonemataceae</taxon>
        <taxon>Skeletonema</taxon>
        <taxon>Skeletonema marinoi-dohrnii complex</taxon>
    </lineage>
</organism>
<dbReference type="GO" id="GO:0006281">
    <property type="term" value="P:DNA repair"/>
    <property type="evidence" value="ECO:0007669"/>
    <property type="project" value="TreeGrafter"/>
</dbReference>
<evidence type="ECO:0000256" key="1">
    <source>
        <dbReference type="ARBA" id="ARBA00022723"/>
    </source>
</evidence>
<sequence>MGDDYDDDQNLFSCAICGLSEGDASNLTTQNNLQTNGTLGCGHQFCNSCVERELSRRKTFPCPICKTVVKRVTLSTRTLDDLQCEKDTSWRRRILKIYNKVEKDFPTLLEYNNYLEEVEDIIFSIVNEEPNAEEVKAKVKAYEEKNKSQIVIRQSQRADEERCIADRIASETREAERRKREFEEVEKAVASTKRKFKQETTEVMLGERDQVSAEVAAAQMQGYRNELIRQQRGRGGQAPGGGLPRVREPEGGLGKDKVKDRDMYRKRQAAGGGITSENIAVHERDWHLTVASMFPRRSKQYERRGSSATLHHGSVAASRTYIETDKVSEGNKLVACGLKPKRGRKKQG</sequence>
<dbReference type="InterPro" id="IPR017907">
    <property type="entry name" value="Znf_RING_CS"/>
</dbReference>
<feature type="compositionally biased region" description="Basic and acidic residues" evidence="6">
    <location>
        <begin position="245"/>
        <end position="257"/>
    </location>
</feature>
<dbReference type="Gene3D" id="3.30.40.10">
    <property type="entry name" value="Zinc/RING finger domain, C3HC4 (zinc finger)"/>
    <property type="match status" value="1"/>
</dbReference>
<keyword evidence="2 4" id="KW-0863">Zinc-finger</keyword>
<feature type="domain" description="RING-type" evidence="7">
    <location>
        <begin position="14"/>
        <end position="66"/>
    </location>
</feature>
<reference evidence="8" key="1">
    <citation type="submission" date="2023-06" db="EMBL/GenBank/DDBJ databases">
        <title>Survivors Of The Sea: Transcriptome response of Skeletonema marinoi to long-term dormancy.</title>
        <authorList>
            <person name="Pinder M.I.M."/>
            <person name="Kourtchenko O."/>
            <person name="Robertson E.K."/>
            <person name="Larsson T."/>
            <person name="Maumus F."/>
            <person name="Osuna-Cruz C.M."/>
            <person name="Vancaester E."/>
            <person name="Stenow R."/>
            <person name="Vandepoele K."/>
            <person name="Ploug H."/>
            <person name="Bruchert V."/>
            <person name="Godhe A."/>
            <person name="Topel M."/>
        </authorList>
    </citation>
    <scope>NUCLEOTIDE SEQUENCE</scope>
    <source>
        <strain evidence="8">R05AC</strain>
    </source>
</reference>
<name>A0AAD8XXB9_9STRA</name>
<dbReference type="InterPro" id="IPR015877">
    <property type="entry name" value="MAT1_centre"/>
</dbReference>
<dbReference type="PROSITE" id="PS50089">
    <property type="entry name" value="ZF_RING_2"/>
    <property type="match status" value="1"/>
</dbReference>
<keyword evidence="9" id="KW-1185">Reference proteome</keyword>
<keyword evidence="5" id="KW-0175">Coiled coil</keyword>
<dbReference type="GO" id="GO:0016301">
    <property type="term" value="F:kinase activity"/>
    <property type="evidence" value="ECO:0007669"/>
    <property type="project" value="UniProtKB-KW"/>
</dbReference>
<dbReference type="InterPro" id="IPR018957">
    <property type="entry name" value="Znf_C3HC4_RING-type"/>
</dbReference>
<evidence type="ECO:0000256" key="2">
    <source>
        <dbReference type="ARBA" id="ARBA00022771"/>
    </source>
</evidence>
<dbReference type="Pfam" id="PF06391">
    <property type="entry name" value="MAT1"/>
    <property type="match status" value="1"/>
</dbReference>
<feature type="compositionally biased region" description="Gly residues" evidence="6">
    <location>
        <begin position="233"/>
        <end position="243"/>
    </location>
</feature>
<evidence type="ECO:0000256" key="5">
    <source>
        <dbReference type="SAM" id="Coils"/>
    </source>
</evidence>
<dbReference type="PROSITE" id="PS00518">
    <property type="entry name" value="ZF_RING_1"/>
    <property type="match status" value="1"/>
</dbReference>
<dbReference type="GO" id="GO:0005675">
    <property type="term" value="C:transcription factor TFIIH holo complex"/>
    <property type="evidence" value="ECO:0007669"/>
    <property type="project" value="TreeGrafter"/>
</dbReference>
<keyword evidence="8" id="KW-0418">Kinase</keyword>
<gene>
    <name evidence="8" type="ORF">QTG54_014211</name>
</gene>
<evidence type="ECO:0000259" key="7">
    <source>
        <dbReference type="PROSITE" id="PS50089"/>
    </source>
</evidence>
<dbReference type="GO" id="GO:0006357">
    <property type="term" value="P:regulation of transcription by RNA polymerase II"/>
    <property type="evidence" value="ECO:0007669"/>
    <property type="project" value="TreeGrafter"/>
</dbReference>
<proteinExistence type="predicted"/>
<keyword evidence="1" id="KW-0479">Metal-binding</keyword>
<dbReference type="PANTHER" id="PTHR12683:SF13">
    <property type="entry name" value="CDK-ACTIVATING KINASE ASSEMBLY FACTOR MAT1"/>
    <property type="match status" value="1"/>
</dbReference>
<evidence type="ECO:0000256" key="3">
    <source>
        <dbReference type="ARBA" id="ARBA00022833"/>
    </source>
</evidence>
<dbReference type="EMBL" id="JATAAI010000035">
    <property type="protein sequence ID" value="KAK1735145.1"/>
    <property type="molecule type" value="Genomic_DNA"/>
</dbReference>
<comment type="caution">
    <text evidence="8">The sequence shown here is derived from an EMBL/GenBank/DDBJ whole genome shotgun (WGS) entry which is preliminary data.</text>
</comment>
<evidence type="ECO:0000256" key="4">
    <source>
        <dbReference type="PROSITE-ProRule" id="PRU00175"/>
    </source>
</evidence>
<dbReference type="InterPro" id="IPR001841">
    <property type="entry name" value="Znf_RING"/>
</dbReference>
<dbReference type="Proteomes" id="UP001224775">
    <property type="component" value="Unassembled WGS sequence"/>
</dbReference>
<feature type="region of interest" description="Disordered" evidence="6">
    <location>
        <begin position="231"/>
        <end position="257"/>
    </location>
</feature>
<evidence type="ECO:0000256" key="6">
    <source>
        <dbReference type="SAM" id="MobiDB-lite"/>
    </source>
</evidence>
<dbReference type="PANTHER" id="PTHR12683">
    <property type="entry name" value="CDK-ACTIVATING KINASE ASSEMBLY FACTOR MAT1"/>
    <property type="match status" value="1"/>
</dbReference>
<dbReference type="SUPFAM" id="SSF57850">
    <property type="entry name" value="RING/U-box"/>
    <property type="match status" value="1"/>
</dbReference>
<dbReference type="InterPro" id="IPR013083">
    <property type="entry name" value="Znf_RING/FYVE/PHD"/>
</dbReference>
<evidence type="ECO:0000313" key="8">
    <source>
        <dbReference type="EMBL" id="KAK1735145.1"/>
    </source>
</evidence>
<keyword evidence="8" id="KW-0808">Transferase</keyword>
<feature type="coiled-coil region" evidence="5">
    <location>
        <begin position="165"/>
        <end position="195"/>
    </location>
</feature>
<evidence type="ECO:0000313" key="9">
    <source>
        <dbReference type="Proteomes" id="UP001224775"/>
    </source>
</evidence>
<dbReference type="Pfam" id="PF00097">
    <property type="entry name" value="zf-C3HC4"/>
    <property type="match status" value="1"/>
</dbReference>